<evidence type="ECO:0000313" key="1">
    <source>
        <dbReference type="EMBL" id="SVA84519.1"/>
    </source>
</evidence>
<gene>
    <name evidence="1" type="ORF">METZ01_LOCUS137373</name>
</gene>
<accession>A0A381Z5R2</accession>
<reference evidence="1" key="1">
    <citation type="submission" date="2018-05" db="EMBL/GenBank/DDBJ databases">
        <authorList>
            <person name="Lanie J.A."/>
            <person name="Ng W.-L."/>
            <person name="Kazmierczak K.M."/>
            <person name="Andrzejewski T.M."/>
            <person name="Davidsen T.M."/>
            <person name="Wayne K.J."/>
            <person name="Tettelin H."/>
            <person name="Glass J.I."/>
            <person name="Rusch D."/>
            <person name="Podicherti R."/>
            <person name="Tsui H.-C.T."/>
            <person name="Winkler M.E."/>
        </authorList>
    </citation>
    <scope>NUCLEOTIDE SEQUENCE</scope>
</reference>
<dbReference type="EMBL" id="UINC01020032">
    <property type="protein sequence ID" value="SVA84519.1"/>
    <property type="molecule type" value="Genomic_DNA"/>
</dbReference>
<organism evidence="1">
    <name type="scientific">marine metagenome</name>
    <dbReference type="NCBI Taxonomy" id="408172"/>
    <lineage>
        <taxon>unclassified sequences</taxon>
        <taxon>metagenomes</taxon>
        <taxon>ecological metagenomes</taxon>
    </lineage>
</organism>
<sequence>MLDRIDCQHLVHRTSLNHEHVTVLTGDQ</sequence>
<protein>
    <submittedName>
        <fullName evidence="1">Uncharacterized protein</fullName>
    </submittedName>
</protein>
<name>A0A381Z5R2_9ZZZZ</name>
<proteinExistence type="predicted"/>
<dbReference type="AlphaFoldDB" id="A0A381Z5R2"/>
<feature type="non-terminal residue" evidence="1">
    <location>
        <position position="28"/>
    </location>
</feature>